<dbReference type="AlphaFoldDB" id="A0A2V4WXN2"/>
<protein>
    <submittedName>
        <fullName evidence="3">Parvulin-like peptidyl-prolyl cis-trans isomerase protein</fullName>
    </submittedName>
</protein>
<evidence type="ECO:0000313" key="3">
    <source>
        <dbReference type="EMBL" id="PYE81772.1"/>
    </source>
</evidence>
<dbReference type="InterPro" id="IPR000297">
    <property type="entry name" value="PPIase_PpiC"/>
</dbReference>
<dbReference type="Gene3D" id="3.10.50.40">
    <property type="match status" value="1"/>
</dbReference>
<sequence>MKRFIIVLIFIPILSFSQNNIERQLDSINSSEDALSFIKKSKYDGQVFTFNKEKHKTRLADDLFKLSKGSKKIIRTNYNKTYYKVLDKSEITYYRFDIIVIDAAKTSDFAAKAIRAKILSQYNEGYRFKDLAKHHSTGPTAKMRGDTGWIKPGDISSAFDEAAFNENRELNTIFSIDDIENKKFYLAIKTKDRTPIEEITVLKFTEEAK</sequence>
<proteinExistence type="predicted"/>
<gene>
    <name evidence="3" type="ORF">DFQ11_102346</name>
</gene>
<dbReference type="InterPro" id="IPR046357">
    <property type="entry name" value="PPIase_dom_sf"/>
</dbReference>
<accession>A0A2V4WXN2</accession>
<dbReference type="PROSITE" id="PS50198">
    <property type="entry name" value="PPIC_PPIASE_2"/>
    <property type="match status" value="1"/>
</dbReference>
<dbReference type="SUPFAM" id="SSF54534">
    <property type="entry name" value="FKBP-like"/>
    <property type="match status" value="1"/>
</dbReference>
<evidence type="ECO:0000259" key="2">
    <source>
        <dbReference type="PROSITE" id="PS50198"/>
    </source>
</evidence>
<dbReference type="GO" id="GO:0003755">
    <property type="term" value="F:peptidyl-prolyl cis-trans isomerase activity"/>
    <property type="evidence" value="ECO:0007669"/>
    <property type="project" value="UniProtKB-KW"/>
</dbReference>
<keyword evidence="1 3" id="KW-0413">Isomerase</keyword>
<keyword evidence="4" id="KW-1185">Reference proteome</keyword>
<reference evidence="3 4" key="1">
    <citation type="submission" date="2018-06" db="EMBL/GenBank/DDBJ databases">
        <title>Genomic Encyclopedia of Type Strains, Phase III (KMG-III): the genomes of soil and plant-associated and newly described type strains.</title>
        <authorList>
            <person name="Whitman W."/>
        </authorList>
    </citation>
    <scope>NUCLEOTIDE SEQUENCE [LARGE SCALE GENOMIC DNA]</scope>
    <source>
        <strain evidence="3 4">CECT 7945</strain>
    </source>
</reference>
<organism evidence="3 4">
    <name type="scientific">Winogradskyella epiphytica</name>
    <dbReference type="NCBI Taxonomy" id="262005"/>
    <lineage>
        <taxon>Bacteria</taxon>
        <taxon>Pseudomonadati</taxon>
        <taxon>Bacteroidota</taxon>
        <taxon>Flavobacteriia</taxon>
        <taxon>Flavobacteriales</taxon>
        <taxon>Flavobacteriaceae</taxon>
        <taxon>Winogradskyella</taxon>
    </lineage>
</organism>
<dbReference type="EMBL" id="QJTD01000002">
    <property type="protein sequence ID" value="PYE81772.1"/>
    <property type="molecule type" value="Genomic_DNA"/>
</dbReference>
<comment type="caution">
    <text evidence="3">The sequence shown here is derived from an EMBL/GenBank/DDBJ whole genome shotgun (WGS) entry which is preliminary data.</text>
</comment>
<evidence type="ECO:0000256" key="1">
    <source>
        <dbReference type="PROSITE-ProRule" id="PRU00278"/>
    </source>
</evidence>
<keyword evidence="1" id="KW-0697">Rotamase</keyword>
<evidence type="ECO:0000313" key="4">
    <source>
        <dbReference type="Proteomes" id="UP000248054"/>
    </source>
</evidence>
<feature type="domain" description="PpiC" evidence="2">
    <location>
        <begin position="91"/>
        <end position="165"/>
    </location>
</feature>
<dbReference type="Pfam" id="PF13616">
    <property type="entry name" value="Rotamase_3"/>
    <property type="match status" value="1"/>
</dbReference>
<dbReference type="OrthoDB" id="1348210at2"/>
<dbReference type="Proteomes" id="UP000248054">
    <property type="component" value="Unassembled WGS sequence"/>
</dbReference>
<name>A0A2V4WXN2_9FLAO</name>
<dbReference type="RefSeq" id="WP_110475151.1">
    <property type="nucleotide sequence ID" value="NZ_BMWQ01000002.1"/>
</dbReference>